<sequence length="362" mass="38893">MSGTDGIDWSSIASAEAMSAFCGIMAGFVFAGLVTVIGQKNPAGGDGHASRGLKLFLPCFIGLATASYLYALTSGELVCTRAITEQLFSGSILATDALIVIVALAWLLPAYDRNKHGEVRFFRGLIQVAAQFSMLMVMVSADAYNNSVLQQPVADWVTALVYGGGVAFMAAILFFWWKPLPGPATTRPPAEWRHRGRVACALARRDTSEPSRSGRGQECRGGGRSSCRSRRVRCRHCLESLDVDARRGWSIPSPEWRLCCPDLSSPQRYGALLDPDEPSPAMAPDTHGLACKQTLTCKQTSSSSLSELVVHSPHGCVERNGVRIRTTTGPSSSSLDPPLYAANSVGAVTAWIRWPSGRPRCG</sequence>
<evidence type="ECO:0000256" key="1">
    <source>
        <dbReference type="SAM" id="MobiDB-lite"/>
    </source>
</evidence>
<evidence type="ECO:0000256" key="2">
    <source>
        <dbReference type="SAM" id="Phobius"/>
    </source>
</evidence>
<proteinExistence type="predicted"/>
<feature type="transmembrane region" description="Helical" evidence="2">
    <location>
        <begin position="156"/>
        <end position="177"/>
    </location>
</feature>
<feature type="transmembrane region" description="Helical" evidence="2">
    <location>
        <begin position="55"/>
        <end position="75"/>
    </location>
</feature>
<dbReference type="Proteomes" id="UP001376459">
    <property type="component" value="Unassembled WGS sequence"/>
</dbReference>
<organism evidence="3 4">
    <name type="scientific">Streptomyces machairae</name>
    <dbReference type="NCBI Taxonomy" id="3134109"/>
    <lineage>
        <taxon>Bacteria</taxon>
        <taxon>Bacillati</taxon>
        <taxon>Actinomycetota</taxon>
        <taxon>Actinomycetes</taxon>
        <taxon>Kitasatosporales</taxon>
        <taxon>Streptomycetaceae</taxon>
        <taxon>Streptomyces</taxon>
    </lineage>
</organism>
<feature type="region of interest" description="Disordered" evidence="1">
    <location>
        <begin position="204"/>
        <end position="227"/>
    </location>
</feature>
<name>A0ABU8UF92_9ACTN</name>
<gene>
    <name evidence="3" type="ORF">WKI71_00465</name>
</gene>
<feature type="transmembrane region" description="Helical" evidence="2">
    <location>
        <begin position="121"/>
        <end position="144"/>
    </location>
</feature>
<evidence type="ECO:0000313" key="3">
    <source>
        <dbReference type="EMBL" id="MEJ8667576.1"/>
    </source>
</evidence>
<keyword evidence="2" id="KW-1133">Transmembrane helix</keyword>
<reference evidence="3 4" key="1">
    <citation type="submission" date="2024-03" db="EMBL/GenBank/DDBJ databases">
        <title>Novel Streptomyces species of biotechnological and ecological value are a feature of Machair soil.</title>
        <authorList>
            <person name="Prole J.R."/>
            <person name="Goodfellow M."/>
            <person name="Allenby N."/>
            <person name="Ward A.C."/>
        </authorList>
    </citation>
    <scope>NUCLEOTIDE SEQUENCE [LARGE SCALE GENOMIC DNA]</scope>
    <source>
        <strain evidence="3 4">MS1.AVA.1</strain>
    </source>
</reference>
<keyword evidence="2" id="KW-0812">Transmembrane</keyword>
<evidence type="ECO:0000313" key="4">
    <source>
        <dbReference type="Proteomes" id="UP001376459"/>
    </source>
</evidence>
<comment type="caution">
    <text evidence="3">The sequence shown here is derived from an EMBL/GenBank/DDBJ whole genome shotgun (WGS) entry which is preliminary data.</text>
</comment>
<keyword evidence="4" id="KW-1185">Reference proteome</keyword>
<protein>
    <submittedName>
        <fullName evidence="3">Uncharacterized protein</fullName>
    </submittedName>
</protein>
<feature type="transmembrane region" description="Helical" evidence="2">
    <location>
        <begin position="87"/>
        <end position="109"/>
    </location>
</feature>
<accession>A0ABU8UF92</accession>
<feature type="transmembrane region" description="Helical" evidence="2">
    <location>
        <begin position="12"/>
        <end position="34"/>
    </location>
</feature>
<dbReference type="EMBL" id="JBBKAK010000001">
    <property type="protein sequence ID" value="MEJ8667576.1"/>
    <property type="molecule type" value="Genomic_DNA"/>
</dbReference>
<keyword evidence="2" id="KW-0472">Membrane</keyword>